<comment type="caution">
    <text evidence="1">The sequence shown here is derived from an EMBL/GenBank/DDBJ whole genome shotgun (WGS) entry which is preliminary data.</text>
</comment>
<evidence type="ECO:0000313" key="1">
    <source>
        <dbReference type="EMBL" id="KAF5479830.1"/>
    </source>
</evidence>
<reference evidence="1" key="2">
    <citation type="submission" date="2020-03" db="EMBL/GenBank/DDBJ databases">
        <title>Walnut 2.0.</title>
        <authorList>
            <person name="Marrano A."/>
            <person name="Britton M."/>
            <person name="Zimin A.V."/>
            <person name="Zaini P.A."/>
            <person name="Workman R."/>
            <person name="Puiu D."/>
            <person name="Bianco L."/>
            <person name="Allen B.J."/>
            <person name="Troggio M."/>
            <person name="Leslie C.A."/>
            <person name="Timp W."/>
            <person name="Dendekar A."/>
            <person name="Salzberg S.L."/>
            <person name="Neale D.B."/>
        </authorList>
    </citation>
    <scope>NUCLEOTIDE SEQUENCE</scope>
    <source>
        <tissue evidence="1">Leaves</tissue>
    </source>
</reference>
<gene>
    <name evidence="1" type="ORF">F2P56_000619</name>
</gene>
<dbReference type="AlphaFoldDB" id="A0A834D7V2"/>
<name>A0A834D7V2_JUGRE</name>
<organism evidence="1 2">
    <name type="scientific">Juglans regia</name>
    <name type="common">English walnut</name>
    <dbReference type="NCBI Taxonomy" id="51240"/>
    <lineage>
        <taxon>Eukaryota</taxon>
        <taxon>Viridiplantae</taxon>
        <taxon>Streptophyta</taxon>
        <taxon>Embryophyta</taxon>
        <taxon>Tracheophyta</taxon>
        <taxon>Spermatophyta</taxon>
        <taxon>Magnoliopsida</taxon>
        <taxon>eudicotyledons</taxon>
        <taxon>Gunneridae</taxon>
        <taxon>Pentapetalae</taxon>
        <taxon>rosids</taxon>
        <taxon>fabids</taxon>
        <taxon>Fagales</taxon>
        <taxon>Juglandaceae</taxon>
        <taxon>Juglans</taxon>
    </lineage>
</organism>
<dbReference type="EMBL" id="LIHL02000001">
    <property type="protein sequence ID" value="KAF5479830.1"/>
    <property type="molecule type" value="Genomic_DNA"/>
</dbReference>
<dbReference type="Gramene" id="Jr01_06690_p1">
    <property type="protein sequence ID" value="cds.Jr01_06690_p1"/>
    <property type="gene ID" value="Jr01_06690"/>
</dbReference>
<reference evidence="1" key="1">
    <citation type="submission" date="2015-10" db="EMBL/GenBank/DDBJ databases">
        <authorList>
            <person name="Martinez-Garcia P.J."/>
            <person name="Crepeau M.W."/>
            <person name="Puiu D."/>
            <person name="Gonzalez-Ibeas D."/>
            <person name="Whalen J."/>
            <person name="Stevens K."/>
            <person name="Paul R."/>
            <person name="Butterfield T."/>
            <person name="Britton M."/>
            <person name="Reagan R."/>
            <person name="Chakraborty S."/>
            <person name="Walawage S.L."/>
            <person name="Vasquez-Gross H.A."/>
            <person name="Cardeno C."/>
            <person name="Famula R."/>
            <person name="Pratt K."/>
            <person name="Kuruganti S."/>
            <person name="Aradhya M.K."/>
            <person name="Leslie C.A."/>
            <person name="Dandekar A.M."/>
            <person name="Salzberg S.L."/>
            <person name="Wegrzyn J.L."/>
            <person name="Langley C.H."/>
            <person name="Neale D.B."/>
        </authorList>
    </citation>
    <scope>NUCLEOTIDE SEQUENCE</scope>
    <source>
        <tissue evidence="1">Leaves</tissue>
    </source>
</reference>
<dbReference type="PANTHER" id="PTHR36763">
    <property type="entry name" value="EXPRESSED PROTEIN"/>
    <property type="match status" value="1"/>
</dbReference>
<sequence>MTDCKRYCIRTDLFKIMFIIWEYVTSYVAQATTVSKYNLSAWMFQVASITSISCSQLYYHIVQEAVAVTTAIQEEIFLEMGVDPAFGLSCLGKVNVVFENDQDLMIRFYRFLAKEEMACDEAELGPEEFAERILSQQKLQEQQLEMLEHMRKFHLDDQSAILEKLHQQMENDNYEGGSSVLSSEQIQEIVQRRVSPLFRPR</sequence>
<dbReference type="Proteomes" id="UP000619265">
    <property type="component" value="Unassembled WGS sequence"/>
</dbReference>
<dbReference type="PANTHER" id="PTHR36763:SF1">
    <property type="entry name" value="EXPRESSED PROTEIN"/>
    <property type="match status" value="1"/>
</dbReference>
<proteinExistence type="predicted"/>
<evidence type="ECO:0000313" key="2">
    <source>
        <dbReference type="Proteomes" id="UP000619265"/>
    </source>
</evidence>
<protein>
    <submittedName>
        <fullName evidence="1">Uncharacterized protein</fullName>
    </submittedName>
</protein>
<accession>A0A834D7V2</accession>